<dbReference type="EMBL" id="AE006470">
    <property type="protein sequence ID" value="AAM73260.1"/>
    <property type="molecule type" value="Genomic_DNA"/>
</dbReference>
<name>Q8KAV8_CHLTE</name>
<dbReference type="Proteomes" id="UP000001007">
    <property type="component" value="Chromosome"/>
</dbReference>
<sequence>MNARVPQQAVGPFSNQPACHSADRQGFPIVYETI</sequence>
<evidence type="ECO:0000256" key="1">
    <source>
        <dbReference type="SAM" id="MobiDB-lite"/>
    </source>
</evidence>
<reference evidence="2 3" key="1">
    <citation type="journal article" date="2002" name="Proc. Natl. Acad. Sci. U.S.A.">
        <title>The complete genome sequence of Chlorobium tepidum TLS, a photosynthetic, anaerobic, green-sulfur bacterium.</title>
        <authorList>
            <person name="Eisen J.A."/>
            <person name="Nelson K.E."/>
            <person name="Paulsen I.T."/>
            <person name="Heidelberg J.F."/>
            <person name="Wu M."/>
            <person name="Dodson R.J."/>
            <person name="Deboy R."/>
            <person name="Gwinn M.L."/>
            <person name="Nelson W.C."/>
            <person name="Haft D.H."/>
            <person name="Hickey E.K."/>
            <person name="Peterson J.D."/>
            <person name="Durkin A.S."/>
            <person name="Kolonay J.L."/>
            <person name="Yang F."/>
            <person name="Holt I."/>
            <person name="Umayam L.A."/>
            <person name="Mason T."/>
            <person name="Brenner M."/>
            <person name="Shea T.P."/>
            <person name="Parksey D."/>
            <person name="Nierman W.C."/>
            <person name="Feldblyum T.V."/>
            <person name="Hansen C.L."/>
            <person name="Craven M.B."/>
            <person name="Radune D."/>
            <person name="Vamathevan J."/>
            <person name="Khouri H."/>
            <person name="White O."/>
            <person name="Gruber T.M."/>
            <person name="Ketchum K.A."/>
            <person name="Venter J.C."/>
            <person name="Tettelin H."/>
            <person name="Bryant D.A."/>
            <person name="Fraser C.M."/>
        </authorList>
    </citation>
    <scope>NUCLEOTIDE SEQUENCE [LARGE SCALE GENOMIC DNA]</scope>
    <source>
        <strain evidence="3">ATCC 49652 / DSM 12025 / NBRC 103806 / TLS</strain>
    </source>
</reference>
<dbReference type="HOGENOM" id="CLU_3372846_0_0_10"/>
<dbReference type="AlphaFoldDB" id="Q8KAV8"/>
<proteinExistence type="predicted"/>
<gene>
    <name evidence="2" type="ordered locus">CT2043</name>
</gene>
<feature type="region of interest" description="Disordered" evidence="1">
    <location>
        <begin position="1"/>
        <end position="21"/>
    </location>
</feature>
<accession>Q8KAV8</accession>
<evidence type="ECO:0000313" key="3">
    <source>
        <dbReference type="Proteomes" id="UP000001007"/>
    </source>
</evidence>
<organism evidence="2 3">
    <name type="scientific">Chlorobaculum tepidum (strain ATCC 49652 / DSM 12025 / NBRC 103806 / TLS)</name>
    <name type="common">Chlorobium tepidum</name>
    <dbReference type="NCBI Taxonomy" id="194439"/>
    <lineage>
        <taxon>Bacteria</taxon>
        <taxon>Pseudomonadati</taxon>
        <taxon>Chlorobiota</taxon>
        <taxon>Chlorobiia</taxon>
        <taxon>Chlorobiales</taxon>
        <taxon>Chlorobiaceae</taxon>
        <taxon>Chlorobaculum</taxon>
    </lineage>
</organism>
<dbReference type="OrthoDB" id="9930297at2"/>
<dbReference type="KEGG" id="cte:CT2043"/>
<protein>
    <submittedName>
        <fullName evidence="2">Uncharacterized protein</fullName>
    </submittedName>
</protein>
<evidence type="ECO:0000313" key="2">
    <source>
        <dbReference type="EMBL" id="AAM73260.1"/>
    </source>
</evidence>
<dbReference type="EnsemblBacteria" id="AAM73260">
    <property type="protein sequence ID" value="AAM73260"/>
    <property type="gene ID" value="CT2043"/>
</dbReference>
<keyword evidence="3" id="KW-1185">Reference proteome</keyword>